<dbReference type="SUPFAM" id="SSF64397">
    <property type="entry name" value="Hsp33 domain"/>
    <property type="match status" value="1"/>
</dbReference>
<accession>A0A6I4SIY4</accession>
<dbReference type="InterPro" id="IPR016154">
    <property type="entry name" value="Heat_shock_Hsp33_C"/>
</dbReference>
<keyword evidence="1" id="KW-0963">Cytoplasm</keyword>
<evidence type="ECO:0000313" key="6">
    <source>
        <dbReference type="EMBL" id="MXO55524.1"/>
    </source>
</evidence>
<evidence type="ECO:0000256" key="5">
    <source>
        <dbReference type="ARBA" id="ARBA00023284"/>
    </source>
</evidence>
<dbReference type="InterPro" id="IPR023212">
    <property type="entry name" value="Hsp33_helix_hairpin_bin_dom_sf"/>
</dbReference>
<keyword evidence="2" id="KW-0862">Zinc</keyword>
<dbReference type="PANTHER" id="PTHR30111:SF1">
    <property type="entry name" value="33 KDA CHAPERONIN"/>
    <property type="match status" value="1"/>
</dbReference>
<proteinExistence type="predicted"/>
<dbReference type="GO" id="GO:0005737">
    <property type="term" value="C:cytoplasm"/>
    <property type="evidence" value="ECO:0007669"/>
    <property type="project" value="InterPro"/>
</dbReference>
<dbReference type="Gene3D" id="3.55.30.10">
    <property type="entry name" value="Hsp33 domain"/>
    <property type="match status" value="1"/>
</dbReference>
<dbReference type="EMBL" id="WTYS01000001">
    <property type="protein sequence ID" value="MXO55524.1"/>
    <property type="molecule type" value="Genomic_DNA"/>
</dbReference>
<dbReference type="OrthoDB" id="9793753at2"/>
<dbReference type="GO" id="GO:0044183">
    <property type="term" value="F:protein folding chaperone"/>
    <property type="evidence" value="ECO:0007669"/>
    <property type="project" value="TreeGrafter"/>
</dbReference>
<dbReference type="PIRSF" id="PIRSF005261">
    <property type="entry name" value="Heat_shock_Hsp33"/>
    <property type="match status" value="1"/>
</dbReference>
<dbReference type="Gene3D" id="1.10.287.480">
    <property type="entry name" value="helix hairpin bin"/>
    <property type="match status" value="1"/>
</dbReference>
<dbReference type="InterPro" id="IPR016153">
    <property type="entry name" value="Heat_shock_Hsp33_N"/>
</dbReference>
<dbReference type="GO" id="GO:0051082">
    <property type="term" value="F:unfolded protein binding"/>
    <property type="evidence" value="ECO:0007669"/>
    <property type="project" value="InterPro"/>
</dbReference>
<evidence type="ECO:0000256" key="2">
    <source>
        <dbReference type="ARBA" id="ARBA00022833"/>
    </source>
</evidence>
<evidence type="ECO:0000313" key="7">
    <source>
        <dbReference type="Proteomes" id="UP000468943"/>
    </source>
</evidence>
<dbReference type="RefSeq" id="WP_160596837.1">
    <property type="nucleotide sequence ID" value="NZ_WTYS01000001.1"/>
</dbReference>
<dbReference type="Proteomes" id="UP000468943">
    <property type="component" value="Unassembled WGS sequence"/>
</dbReference>
<dbReference type="Pfam" id="PF01430">
    <property type="entry name" value="HSP33"/>
    <property type="match status" value="1"/>
</dbReference>
<dbReference type="GO" id="GO:0042026">
    <property type="term" value="P:protein refolding"/>
    <property type="evidence" value="ECO:0007669"/>
    <property type="project" value="TreeGrafter"/>
</dbReference>
<dbReference type="InterPro" id="IPR000397">
    <property type="entry name" value="Heat_shock_Hsp33"/>
</dbReference>
<dbReference type="CDD" id="cd00498">
    <property type="entry name" value="Hsp33"/>
    <property type="match status" value="1"/>
</dbReference>
<evidence type="ECO:0000256" key="1">
    <source>
        <dbReference type="ARBA" id="ARBA00022490"/>
    </source>
</evidence>
<comment type="caution">
    <text evidence="6">The sequence shown here is derived from an EMBL/GenBank/DDBJ whole genome shotgun (WGS) entry which is preliminary data.</text>
</comment>
<dbReference type="PANTHER" id="PTHR30111">
    <property type="entry name" value="33 KDA CHAPERONIN"/>
    <property type="match status" value="1"/>
</dbReference>
<organism evidence="6 7">
    <name type="scientific">Pontixanthobacter gangjinensis</name>
    <dbReference type="NCBI Taxonomy" id="1028742"/>
    <lineage>
        <taxon>Bacteria</taxon>
        <taxon>Pseudomonadati</taxon>
        <taxon>Pseudomonadota</taxon>
        <taxon>Alphaproteobacteria</taxon>
        <taxon>Sphingomonadales</taxon>
        <taxon>Erythrobacteraceae</taxon>
        <taxon>Pontixanthobacter</taxon>
    </lineage>
</organism>
<evidence type="ECO:0000256" key="3">
    <source>
        <dbReference type="ARBA" id="ARBA00023157"/>
    </source>
</evidence>
<gene>
    <name evidence="6" type="ORF">GRI36_01380</name>
</gene>
<name>A0A6I4SIY4_9SPHN</name>
<keyword evidence="3" id="KW-1015">Disulfide bond</keyword>
<protein>
    <submittedName>
        <fullName evidence="6">Hsp33 family molecular chaperone HslO</fullName>
    </submittedName>
</protein>
<keyword evidence="5" id="KW-0676">Redox-active center</keyword>
<reference evidence="6 7" key="1">
    <citation type="submission" date="2019-12" db="EMBL/GenBank/DDBJ databases">
        <title>Genomic-based taxomic classification of the family Erythrobacteraceae.</title>
        <authorList>
            <person name="Xu L."/>
        </authorList>
    </citation>
    <scope>NUCLEOTIDE SEQUENCE [LARGE SCALE GENOMIC DNA]</scope>
    <source>
        <strain evidence="6 7">JCM 17802</strain>
    </source>
</reference>
<evidence type="ECO:0000256" key="4">
    <source>
        <dbReference type="ARBA" id="ARBA00023186"/>
    </source>
</evidence>
<keyword evidence="4" id="KW-0143">Chaperone</keyword>
<dbReference type="SUPFAM" id="SSF118352">
    <property type="entry name" value="HSP33 redox switch-like"/>
    <property type="match status" value="1"/>
</dbReference>
<sequence>MTDNSDTFSDQLLGFTLPHRDARGRTVRIDDVLDTILSAHNYPPAITHLLAEALVLTALIGSLLKDDTGQMTMQAQTDGGVVRLLACDYRAGELRGYVDFDQDRLDDLGANPSLFALFGKGYLAITFDQPGEKGRYQGIVPLEGESIAQACESYFMQSEQLPTLIKVGIHSGPDGCVAAGLLIQHLPDGEDGRERIEARLDHPEWDHVSILAGTIRHDELLDKGLSLEAIIWRLFHEENEVRVLQGNRLERGCRCSIEHYRSVLSGFPESERAEMRDEAGFIQVDCAFCSRKFPIAA</sequence>
<keyword evidence="7" id="KW-1185">Reference proteome</keyword>
<dbReference type="AlphaFoldDB" id="A0A6I4SIY4"/>
<dbReference type="Gene3D" id="3.90.1280.10">
    <property type="entry name" value="HSP33 redox switch-like"/>
    <property type="match status" value="1"/>
</dbReference>